<dbReference type="InterPro" id="IPR002347">
    <property type="entry name" value="SDR_fam"/>
</dbReference>
<dbReference type="GO" id="GO:0016491">
    <property type="term" value="F:oxidoreductase activity"/>
    <property type="evidence" value="ECO:0007669"/>
    <property type="project" value="UniProtKB-KW"/>
</dbReference>
<dbReference type="Proteomes" id="UP000198615">
    <property type="component" value="Unassembled WGS sequence"/>
</dbReference>
<dbReference type="PRINTS" id="PR00081">
    <property type="entry name" value="GDHRDH"/>
</dbReference>
<comment type="caution">
    <text evidence="3">The sequence shown here is derived from an EMBL/GenBank/DDBJ whole genome shotgun (WGS) entry which is preliminary data.</text>
</comment>
<evidence type="ECO:0000313" key="4">
    <source>
        <dbReference type="Proteomes" id="UP000198615"/>
    </source>
</evidence>
<dbReference type="RefSeq" id="WP_093148836.1">
    <property type="nucleotide sequence ID" value="NZ_FNBW01000003.1"/>
</dbReference>
<dbReference type="CDD" id="cd05233">
    <property type="entry name" value="SDR_c"/>
    <property type="match status" value="1"/>
</dbReference>
<dbReference type="InterPro" id="IPR036291">
    <property type="entry name" value="NAD(P)-bd_dom_sf"/>
</dbReference>
<dbReference type="PANTHER" id="PTHR24321:SF15">
    <property type="entry name" value="OXIDOREDUCTASE UCPA"/>
    <property type="match status" value="1"/>
</dbReference>
<dbReference type="SUPFAM" id="SSF51735">
    <property type="entry name" value="NAD(P)-binding Rossmann-fold domains"/>
    <property type="match status" value="1"/>
</dbReference>
<gene>
    <name evidence="3" type="ORF">SAMN05660686_01147</name>
</gene>
<dbReference type="PANTHER" id="PTHR24321">
    <property type="entry name" value="DEHYDROGENASES, SHORT CHAIN"/>
    <property type="match status" value="1"/>
</dbReference>
<sequence>MRLKDKVAIVVGGGQQPGETMGNGRAVALRFGQEGATVLVVDKDIASAQDTVAMIADTGGTASAFEADITDEESCRAMAAACVDRYGRIDILHNNVGMSLGDRPTPEMDMEVWDRLFDMNLKGMVMTCKNVLPVMRDQRAGVILNVSSTSSISARVEPTARSGVAYKTSKGAVNTLTHHLAIENAEFGIRANAILPGLMDTPMAIERRARERNIDREEVRRERNARVPLLGRMGTAWDVANAALFLASDEAGYVTGLIMPVDGGLTSVRG</sequence>
<dbReference type="Pfam" id="PF13561">
    <property type="entry name" value="adh_short_C2"/>
    <property type="match status" value="1"/>
</dbReference>
<evidence type="ECO:0000256" key="2">
    <source>
        <dbReference type="ARBA" id="ARBA00023002"/>
    </source>
</evidence>
<keyword evidence="4" id="KW-1185">Reference proteome</keyword>
<dbReference type="OrthoDB" id="9797020at2"/>
<comment type="similarity">
    <text evidence="1">Belongs to the short-chain dehydrogenases/reductases (SDR) family.</text>
</comment>
<protein>
    <submittedName>
        <fullName evidence="3">NAD(P)-dependent dehydrogenase, short-chain alcohol dehydrogenase family</fullName>
    </submittedName>
</protein>
<dbReference type="AlphaFoldDB" id="A0A8G2BFI3"/>
<evidence type="ECO:0000256" key="1">
    <source>
        <dbReference type="ARBA" id="ARBA00006484"/>
    </source>
</evidence>
<dbReference type="EMBL" id="FNBW01000003">
    <property type="protein sequence ID" value="SDF39521.1"/>
    <property type="molecule type" value="Genomic_DNA"/>
</dbReference>
<keyword evidence="2" id="KW-0560">Oxidoreductase</keyword>
<dbReference type="PRINTS" id="PR00080">
    <property type="entry name" value="SDRFAMILY"/>
</dbReference>
<organism evidence="3 4">
    <name type="scientific">Thalassobaculum litoreum DSM 18839</name>
    <dbReference type="NCBI Taxonomy" id="1123362"/>
    <lineage>
        <taxon>Bacteria</taxon>
        <taxon>Pseudomonadati</taxon>
        <taxon>Pseudomonadota</taxon>
        <taxon>Alphaproteobacteria</taxon>
        <taxon>Rhodospirillales</taxon>
        <taxon>Thalassobaculaceae</taxon>
        <taxon>Thalassobaculum</taxon>
    </lineage>
</organism>
<dbReference type="FunFam" id="3.40.50.720:FF:000084">
    <property type="entry name" value="Short-chain dehydrogenase reductase"/>
    <property type="match status" value="1"/>
</dbReference>
<dbReference type="Gene3D" id="3.40.50.720">
    <property type="entry name" value="NAD(P)-binding Rossmann-like Domain"/>
    <property type="match status" value="1"/>
</dbReference>
<accession>A0A8G2BFI3</accession>
<evidence type="ECO:0000313" key="3">
    <source>
        <dbReference type="EMBL" id="SDF39521.1"/>
    </source>
</evidence>
<proteinExistence type="inferred from homology"/>
<reference evidence="3 4" key="1">
    <citation type="submission" date="2016-10" db="EMBL/GenBank/DDBJ databases">
        <authorList>
            <person name="Varghese N."/>
            <person name="Submissions S."/>
        </authorList>
    </citation>
    <scope>NUCLEOTIDE SEQUENCE [LARGE SCALE GENOMIC DNA]</scope>
    <source>
        <strain evidence="3 4">DSM 18839</strain>
    </source>
</reference>
<name>A0A8G2BFI3_9PROT</name>